<keyword evidence="8" id="KW-1185">Reference proteome</keyword>
<dbReference type="RefSeq" id="WP_176004296.1">
    <property type="nucleotide sequence ID" value="NZ_JABWMI010000001.1"/>
</dbReference>
<accession>A0A7Y9C3U8</accession>
<dbReference type="PANTHER" id="PTHR42839">
    <property type="entry name" value="ISOCHORISMATE SYNTHASE ENTC"/>
    <property type="match status" value="1"/>
</dbReference>
<comment type="catalytic activity">
    <reaction evidence="1">
        <text>chorismate = isochorismate</text>
        <dbReference type="Rhea" id="RHEA:18985"/>
        <dbReference type="ChEBI" id="CHEBI:29748"/>
        <dbReference type="ChEBI" id="CHEBI:29780"/>
        <dbReference type="EC" id="5.4.4.2"/>
    </reaction>
</comment>
<dbReference type="PANTHER" id="PTHR42839:SF2">
    <property type="entry name" value="ISOCHORISMATE SYNTHASE ENTC"/>
    <property type="match status" value="1"/>
</dbReference>
<evidence type="ECO:0000256" key="1">
    <source>
        <dbReference type="ARBA" id="ARBA00000799"/>
    </source>
</evidence>
<organism evidence="7 8">
    <name type="scientific">Flavobacterium agri</name>
    <dbReference type="NCBI Taxonomy" id="2743471"/>
    <lineage>
        <taxon>Bacteria</taxon>
        <taxon>Pseudomonadati</taxon>
        <taxon>Bacteroidota</taxon>
        <taxon>Flavobacteriia</taxon>
        <taxon>Flavobacteriales</taxon>
        <taxon>Flavobacteriaceae</taxon>
        <taxon>Flavobacterium</taxon>
    </lineage>
</organism>
<evidence type="ECO:0000256" key="4">
    <source>
        <dbReference type="ARBA" id="ARBA00023235"/>
    </source>
</evidence>
<evidence type="ECO:0000313" key="8">
    <source>
        <dbReference type="Proteomes" id="UP000535020"/>
    </source>
</evidence>
<keyword evidence="4" id="KW-0413">Isomerase</keyword>
<dbReference type="EMBL" id="JACBJI010000001">
    <property type="protein sequence ID" value="NYA69481.1"/>
    <property type="molecule type" value="Genomic_DNA"/>
</dbReference>
<dbReference type="Pfam" id="PF00425">
    <property type="entry name" value="Chorismate_bind"/>
    <property type="match status" value="1"/>
</dbReference>
<reference evidence="7 8" key="1">
    <citation type="submission" date="2020-07" db="EMBL/GenBank/DDBJ databases">
        <authorList>
            <person name="Sun Q."/>
        </authorList>
    </citation>
    <scope>NUCLEOTIDE SEQUENCE [LARGE SCALE GENOMIC DNA]</scope>
    <source>
        <strain evidence="7 8">MAH-1</strain>
    </source>
</reference>
<dbReference type="InterPro" id="IPR004561">
    <property type="entry name" value="IsoChor_synthase"/>
</dbReference>
<dbReference type="Proteomes" id="UP000535020">
    <property type="component" value="Unassembled WGS sequence"/>
</dbReference>
<dbReference type="SUPFAM" id="SSF56322">
    <property type="entry name" value="ADC synthase"/>
    <property type="match status" value="1"/>
</dbReference>
<proteinExistence type="inferred from homology"/>
<dbReference type="AlphaFoldDB" id="A0A7Y9C3U8"/>
<comment type="similarity">
    <text evidence="2">Belongs to the isochorismate synthase family.</text>
</comment>
<feature type="domain" description="Chorismate-utilising enzyme C-terminal" evidence="6">
    <location>
        <begin position="93"/>
        <end position="337"/>
    </location>
</feature>
<dbReference type="EC" id="5.4.4.2" evidence="3"/>
<dbReference type="InterPro" id="IPR005801">
    <property type="entry name" value="ADC_synthase"/>
</dbReference>
<evidence type="ECO:0000256" key="2">
    <source>
        <dbReference type="ARBA" id="ARBA00005297"/>
    </source>
</evidence>
<dbReference type="InterPro" id="IPR015890">
    <property type="entry name" value="Chorismate_C"/>
</dbReference>
<name>A0A7Y9C3U8_9FLAO</name>
<evidence type="ECO:0000313" key="7">
    <source>
        <dbReference type="EMBL" id="NYA69481.1"/>
    </source>
</evidence>
<protein>
    <recommendedName>
        <fullName evidence="3">isochorismate synthase</fullName>
        <ecNumber evidence="3">5.4.4.2</ecNumber>
    </recommendedName>
    <alternativeName>
        <fullName evidence="5">Isochorismate mutase</fullName>
    </alternativeName>
</protein>
<evidence type="ECO:0000256" key="3">
    <source>
        <dbReference type="ARBA" id="ARBA00012824"/>
    </source>
</evidence>
<evidence type="ECO:0000256" key="5">
    <source>
        <dbReference type="ARBA" id="ARBA00041564"/>
    </source>
</evidence>
<gene>
    <name evidence="7" type="ORF">HZF10_01000</name>
</gene>
<dbReference type="GO" id="GO:0008909">
    <property type="term" value="F:isochorismate synthase activity"/>
    <property type="evidence" value="ECO:0007669"/>
    <property type="project" value="UniProtKB-EC"/>
</dbReference>
<comment type="caution">
    <text evidence="7">The sequence shown here is derived from an EMBL/GenBank/DDBJ whole genome shotgun (WGS) entry which is preliminary data.</text>
</comment>
<sequence>MEIFDKARQWLENGRPFVVFRKPDTKQVTGIFQNNSTSYASPNLDGSGFVFTSFDSEKTWILPDSDSETFTSDYNPTAQVTSSPELEIDEFAKRDFEALVKKGVSHITSGAFEKVVLSRTETVELEAFDALGAFGKLAATYPSAFVYLWFHPETQIWMAATPEKLLKANGRHFETMALAGTQKFQGEETVEWARKEKEEQRFVTDFIWNSLEDVVSEIELSAPYTYRAGNLLHIRTDIKGELNDAADLSKVISVLHPTPAVCGLPKDEARKFIAENEGYDREFYAGFIGELNSKDGTDLYVNLRCMKVTRNLAQLFVGSGITKDSNPEKEFFETVNKSLTIRKALF</sequence>
<dbReference type="Gene3D" id="3.60.120.10">
    <property type="entry name" value="Anthranilate synthase"/>
    <property type="match status" value="1"/>
</dbReference>
<evidence type="ECO:0000259" key="6">
    <source>
        <dbReference type="Pfam" id="PF00425"/>
    </source>
</evidence>
<dbReference type="NCBIfam" id="TIGR00543">
    <property type="entry name" value="isochor_syn"/>
    <property type="match status" value="1"/>
</dbReference>